<sequence length="391" mass="41615">MIFTQAIKMAWKSIVSNKLRSFLTILGIIIGVFSVITLVSLGQGLGSNINNEINKLGTNSLVVNITGRGVRASLTLDETMAYQQMPNITAVSPVIRGSVKAKNGTKNKEVNLEGIVPDYEVVQNFHVQEGRFIVQADVDRLQKVALIGSSTAKELFGLISPVGENIIINGVQYKVVGLLETKGSSLAGSNDDKILIPITTAERLLTNPGVKTFTVQVNDRENVSSVSDQLSRDLKKRFATDNSDGFTIFNQQDALDSSASIMTMISAALGGIAGISLLVGGIGIMNIMLVSVTERTREIGIRKAVGARKRDILLQFLIESVLLSASGGIIGIGIGIGATFLLSGILGFTASVSWGIVILAFSFSLFIGVCFGIFPANKAAKLKPIDALRVD</sequence>
<dbReference type="RefSeq" id="WP_132417265.1">
    <property type="nucleotide sequence ID" value="NZ_SKFG01000004.1"/>
</dbReference>
<feature type="domain" description="ABC3 transporter permease C-terminal" evidence="8">
    <location>
        <begin position="272"/>
        <end position="384"/>
    </location>
</feature>
<keyword evidence="3 7" id="KW-0812">Transmembrane</keyword>
<comment type="caution">
    <text evidence="10">The sequence shown here is derived from an EMBL/GenBank/DDBJ whole genome shotgun (WGS) entry which is preliminary data.</text>
</comment>
<feature type="domain" description="MacB-like periplasmic core" evidence="9">
    <location>
        <begin position="21"/>
        <end position="231"/>
    </location>
</feature>
<reference evidence="10 11" key="1">
    <citation type="submission" date="2019-03" db="EMBL/GenBank/DDBJ databases">
        <authorList>
            <person name="Kim M.K.M."/>
        </authorList>
    </citation>
    <scope>NUCLEOTIDE SEQUENCE [LARGE SCALE GENOMIC DNA]</scope>
    <source>
        <strain evidence="10 11">18JY21-1</strain>
    </source>
</reference>
<proteinExistence type="inferred from homology"/>
<dbReference type="InterPro" id="IPR003838">
    <property type="entry name" value="ABC3_permease_C"/>
</dbReference>
<dbReference type="Pfam" id="PF12704">
    <property type="entry name" value="MacB_PCD"/>
    <property type="match status" value="1"/>
</dbReference>
<gene>
    <name evidence="10" type="ORF">E0485_06990</name>
</gene>
<dbReference type="GO" id="GO:0022857">
    <property type="term" value="F:transmembrane transporter activity"/>
    <property type="evidence" value="ECO:0007669"/>
    <property type="project" value="TreeGrafter"/>
</dbReference>
<comment type="subcellular location">
    <subcellularLocation>
        <location evidence="1">Cell membrane</location>
        <topology evidence="1">Multi-pass membrane protein</topology>
    </subcellularLocation>
</comment>
<dbReference type="PANTHER" id="PTHR30572:SF4">
    <property type="entry name" value="ABC TRANSPORTER PERMEASE YTRF"/>
    <property type="match status" value="1"/>
</dbReference>
<dbReference type="GO" id="GO:0005886">
    <property type="term" value="C:plasma membrane"/>
    <property type="evidence" value="ECO:0007669"/>
    <property type="project" value="UniProtKB-SubCell"/>
</dbReference>
<dbReference type="PANTHER" id="PTHR30572">
    <property type="entry name" value="MEMBRANE COMPONENT OF TRANSPORTER-RELATED"/>
    <property type="match status" value="1"/>
</dbReference>
<evidence type="ECO:0000256" key="1">
    <source>
        <dbReference type="ARBA" id="ARBA00004651"/>
    </source>
</evidence>
<name>A0A4R4EKK2_9BACL</name>
<evidence type="ECO:0000259" key="8">
    <source>
        <dbReference type="Pfam" id="PF02687"/>
    </source>
</evidence>
<evidence type="ECO:0000256" key="7">
    <source>
        <dbReference type="SAM" id="Phobius"/>
    </source>
</evidence>
<organism evidence="10 11">
    <name type="scientific">Paenibacillus albiflavus</name>
    <dbReference type="NCBI Taxonomy" id="2545760"/>
    <lineage>
        <taxon>Bacteria</taxon>
        <taxon>Bacillati</taxon>
        <taxon>Bacillota</taxon>
        <taxon>Bacilli</taxon>
        <taxon>Bacillales</taxon>
        <taxon>Paenibacillaceae</taxon>
        <taxon>Paenibacillus</taxon>
    </lineage>
</organism>
<keyword evidence="5 7" id="KW-0472">Membrane</keyword>
<feature type="transmembrane region" description="Helical" evidence="7">
    <location>
        <begin position="21"/>
        <end position="41"/>
    </location>
</feature>
<dbReference type="Pfam" id="PF02687">
    <property type="entry name" value="FtsX"/>
    <property type="match status" value="1"/>
</dbReference>
<keyword evidence="4 7" id="KW-1133">Transmembrane helix</keyword>
<evidence type="ECO:0000259" key="9">
    <source>
        <dbReference type="Pfam" id="PF12704"/>
    </source>
</evidence>
<evidence type="ECO:0000313" key="11">
    <source>
        <dbReference type="Proteomes" id="UP000295418"/>
    </source>
</evidence>
<evidence type="ECO:0000256" key="4">
    <source>
        <dbReference type="ARBA" id="ARBA00022989"/>
    </source>
</evidence>
<evidence type="ECO:0000256" key="5">
    <source>
        <dbReference type="ARBA" id="ARBA00023136"/>
    </source>
</evidence>
<evidence type="ECO:0000313" key="10">
    <source>
        <dbReference type="EMBL" id="TCZ78815.1"/>
    </source>
</evidence>
<keyword evidence="11" id="KW-1185">Reference proteome</keyword>
<dbReference type="AlphaFoldDB" id="A0A4R4EKK2"/>
<accession>A0A4R4EKK2</accession>
<dbReference type="InterPro" id="IPR050250">
    <property type="entry name" value="Macrolide_Exporter_MacB"/>
</dbReference>
<evidence type="ECO:0000256" key="2">
    <source>
        <dbReference type="ARBA" id="ARBA00022475"/>
    </source>
</evidence>
<dbReference type="OrthoDB" id="9770036at2"/>
<evidence type="ECO:0000256" key="6">
    <source>
        <dbReference type="ARBA" id="ARBA00038076"/>
    </source>
</evidence>
<dbReference type="EMBL" id="SKFG01000004">
    <property type="protein sequence ID" value="TCZ78815.1"/>
    <property type="molecule type" value="Genomic_DNA"/>
</dbReference>
<keyword evidence="2" id="KW-1003">Cell membrane</keyword>
<evidence type="ECO:0000256" key="3">
    <source>
        <dbReference type="ARBA" id="ARBA00022692"/>
    </source>
</evidence>
<feature type="transmembrane region" description="Helical" evidence="7">
    <location>
        <begin position="352"/>
        <end position="374"/>
    </location>
</feature>
<feature type="transmembrane region" description="Helical" evidence="7">
    <location>
        <begin position="313"/>
        <end position="346"/>
    </location>
</feature>
<dbReference type="InterPro" id="IPR025857">
    <property type="entry name" value="MacB_PCD"/>
</dbReference>
<dbReference type="Proteomes" id="UP000295418">
    <property type="component" value="Unassembled WGS sequence"/>
</dbReference>
<comment type="similarity">
    <text evidence="6">Belongs to the ABC-4 integral membrane protein family.</text>
</comment>
<feature type="transmembrane region" description="Helical" evidence="7">
    <location>
        <begin position="267"/>
        <end position="292"/>
    </location>
</feature>
<protein>
    <submittedName>
        <fullName evidence="10">FtsX-like permease family protein</fullName>
    </submittedName>
</protein>